<dbReference type="GO" id="GO:0003677">
    <property type="term" value="F:DNA binding"/>
    <property type="evidence" value="ECO:0007669"/>
    <property type="project" value="InterPro"/>
</dbReference>
<protein>
    <recommendedName>
        <fullName evidence="9">RNA polymerase subunit sigma-70</fullName>
    </recommendedName>
</protein>
<dbReference type="Proteomes" id="UP000683139">
    <property type="component" value="Unassembled WGS sequence"/>
</dbReference>
<dbReference type="NCBIfam" id="TIGR02937">
    <property type="entry name" value="sigma70-ECF"/>
    <property type="match status" value="1"/>
</dbReference>
<evidence type="ECO:0000259" key="5">
    <source>
        <dbReference type="Pfam" id="PF04542"/>
    </source>
</evidence>
<accession>A0A919YRG6</accession>
<comment type="caution">
    <text evidence="7">The sequence shown here is derived from an EMBL/GenBank/DDBJ whole genome shotgun (WGS) entry which is preliminary data.</text>
</comment>
<feature type="domain" description="RNA polymerase sigma factor 70 region 4 type 2" evidence="6">
    <location>
        <begin position="128"/>
        <end position="180"/>
    </location>
</feature>
<dbReference type="InterPro" id="IPR013325">
    <property type="entry name" value="RNA_pol_sigma_r2"/>
</dbReference>
<dbReference type="Gene3D" id="1.10.1740.10">
    <property type="match status" value="1"/>
</dbReference>
<evidence type="ECO:0008006" key="9">
    <source>
        <dbReference type="Google" id="ProtNLM"/>
    </source>
</evidence>
<dbReference type="Gene3D" id="1.10.10.10">
    <property type="entry name" value="Winged helix-like DNA-binding domain superfamily/Winged helix DNA-binding domain"/>
    <property type="match status" value="1"/>
</dbReference>
<dbReference type="GO" id="GO:0016987">
    <property type="term" value="F:sigma factor activity"/>
    <property type="evidence" value="ECO:0007669"/>
    <property type="project" value="UniProtKB-KW"/>
</dbReference>
<evidence type="ECO:0000313" key="8">
    <source>
        <dbReference type="Proteomes" id="UP000683139"/>
    </source>
</evidence>
<organism evidence="7 8">
    <name type="scientific">Paenibacillus montaniterrae</name>
    <dbReference type="NCBI Taxonomy" id="429341"/>
    <lineage>
        <taxon>Bacteria</taxon>
        <taxon>Bacillati</taxon>
        <taxon>Bacillota</taxon>
        <taxon>Bacilli</taxon>
        <taxon>Bacillales</taxon>
        <taxon>Paenibacillaceae</taxon>
        <taxon>Paenibacillus</taxon>
    </lineage>
</organism>
<keyword evidence="2" id="KW-0805">Transcription regulation</keyword>
<proteinExistence type="inferred from homology"/>
<dbReference type="CDD" id="cd06171">
    <property type="entry name" value="Sigma70_r4"/>
    <property type="match status" value="1"/>
</dbReference>
<dbReference type="GO" id="GO:0006352">
    <property type="term" value="P:DNA-templated transcription initiation"/>
    <property type="evidence" value="ECO:0007669"/>
    <property type="project" value="InterPro"/>
</dbReference>
<name>A0A919YRG6_9BACL</name>
<dbReference type="Pfam" id="PF04542">
    <property type="entry name" value="Sigma70_r2"/>
    <property type="match status" value="1"/>
</dbReference>
<evidence type="ECO:0000256" key="4">
    <source>
        <dbReference type="ARBA" id="ARBA00023163"/>
    </source>
</evidence>
<comment type="similarity">
    <text evidence="1">Belongs to the sigma-70 factor family. ECF subfamily.</text>
</comment>
<dbReference type="AlphaFoldDB" id="A0A919YRG6"/>
<keyword evidence="3" id="KW-0731">Sigma factor</keyword>
<reference evidence="7" key="1">
    <citation type="submission" date="2021-03" db="EMBL/GenBank/DDBJ databases">
        <title>Antimicrobial resistance genes in bacteria isolated from Japanese honey, and their potential for conferring macrolide and lincosamide resistance in the American foulbrood pathogen Paenibacillus larvae.</title>
        <authorList>
            <person name="Okamoto M."/>
            <person name="Kumagai M."/>
            <person name="Kanamori H."/>
            <person name="Takamatsu D."/>
        </authorList>
    </citation>
    <scope>NUCLEOTIDE SEQUENCE</scope>
    <source>
        <strain evidence="7">J40TS1</strain>
    </source>
</reference>
<keyword evidence="8" id="KW-1185">Reference proteome</keyword>
<dbReference type="PANTHER" id="PTHR43133">
    <property type="entry name" value="RNA POLYMERASE ECF-TYPE SIGMA FACTO"/>
    <property type="match status" value="1"/>
</dbReference>
<dbReference type="InterPro" id="IPR013324">
    <property type="entry name" value="RNA_pol_sigma_r3/r4-like"/>
</dbReference>
<feature type="domain" description="RNA polymerase sigma-70 region 2" evidence="5">
    <location>
        <begin position="25"/>
        <end position="90"/>
    </location>
</feature>
<dbReference type="InterPro" id="IPR007627">
    <property type="entry name" value="RNA_pol_sigma70_r2"/>
</dbReference>
<gene>
    <name evidence="7" type="ORF">J40TS1_12300</name>
</gene>
<dbReference type="RefSeq" id="WP_213513885.1">
    <property type="nucleotide sequence ID" value="NZ_BOSE01000002.1"/>
</dbReference>
<dbReference type="Pfam" id="PF08281">
    <property type="entry name" value="Sigma70_r4_2"/>
    <property type="match status" value="1"/>
</dbReference>
<dbReference type="InterPro" id="IPR039425">
    <property type="entry name" value="RNA_pol_sigma-70-like"/>
</dbReference>
<evidence type="ECO:0000259" key="6">
    <source>
        <dbReference type="Pfam" id="PF08281"/>
    </source>
</evidence>
<evidence type="ECO:0000256" key="1">
    <source>
        <dbReference type="ARBA" id="ARBA00010641"/>
    </source>
</evidence>
<sequence length="194" mass="23196">MEEQWWLLFETEFDALSYDLQRYLYDSFFQFAYKEIIYLLKDHTLAEDIIQEAFLKATAKRHQLKNAASGKQWVRRIIRNQMLDSIKSKKNRHWTNLEDVYKVNVKDTSTLEAAASVENDVEDALRNQMLHEAIMELKEEYRTLLIKYYMEEKPYKEIALELGISEQVIAQRLFRARKKLLGQFSKKWGDNDGE</sequence>
<dbReference type="InterPro" id="IPR014284">
    <property type="entry name" value="RNA_pol_sigma-70_dom"/>
</dbReference>
<evidence type="ECO:0000256" key="2">
    <source>
        <dbReference type="ARBA" id="ARBA00023015"/>
    </source>
</evidence>
<keyword evidence="4" id="KW-0804">Transcription</keyword>
<dbReference type="SUPFAM" id="SSF88946">
    <property type="entry name" value="Sigma2 domain of RNA polymerase sigma factors"/>
    <property type="match status" value="1"/>
</dbReference>
<dbReference type="InterPro" id="IPR013249">
    <property type="entry name" value="RNA_pol_sigma70_r4_t2"/>
</dbReference>
<dbReference type="InterPro" id="IPR036388">
    <property type="entry name" value="WH-like_DNA-bd_sf"/>
</dbReference>
<dbReference type="PANTHER" id="PTHR43133:SF60">
    <property type="entry name" value="RNA POLYMERASE SIGMA FACTOR SIGV"/>
    <property type="match status" value="1"/>
</dbReference>
<evidence type="ECO:0000313" key="7">
    <source>
        <dbReference type="EMBL" id="GIP15588.1"/>
    </source>
</evidence>
<dbReference type="EMBL" id="BOSE01000002">
    <property type="protein sequence ID" value="GIP15588.1"/>
    <property type="molecule type" value="Genomic_DNA"/>
</dbReference>
<evidence type="ECO:0000256" key="3">
    <source>
        <dbReference type="ARBA" id="ARBA00023082"/>
    </source>
</evidence>
<dbReference type="SUPFAM" id="SSF88659">
    <property type="entry name" value="Sigma3 and sigma4 domains of RNA polymerase sigma factors"/>
    <property type="match status" value="1"/>
</dbReference>